<reference evidence="8 9" key="1">
    <citation type="submission" date="2023-10" db="EMBL/GenBank/DDBJ databases">
        <title>Complete Genome Sequence of Limnobacter thiooxidans CS-K2T, Isolated from freshwater lake sediments in Bavaria, Germany.</title>
        <authorList>
            <person name="Naruki M."/>
            <person name="Watanabe A."/>
            <person name="Warashina T."/>
            <person name="Morita T."/>
            <person name="Arakawa K."/>
        </authorList>
    </citation>
    <scope>NUCLEOTIDE SEQUENCE [LARGE SCALE GENOMIC DNA]</scope>
    <source>
        <strain evidence="8 9">CS-K2</strain>
    </source>
</reference>
<dbReference type="InterPro" id="IPR044138">
    <property type="entry name" value="CysN_II"/>
</dbReference>
<dbReference type="SUPFAM" id="SSF50447">
    <property type="entry name" value="Translation proteins"/>
    <property type="match status" value="1"/>
</dbReference>
<dbReference type="InterPro" id="IPR011779">
    <property type="entry name" value="SO4_adenylTrfase_lsu"/>
</dbReference>
<dbReference type="PROSITE" id="PS00301">
    <property type="entry name" value="G_TR_1"/>
    <property type="match status" value="1"/>
</dbReference>
<dbReference type="InterPro" id="IPR054696">
    <property type="entry name" value="GTP-eEF1A_C"/>
</dbReference>
<feature type="domain" description="Tr-type G" evidence="7">
    <location>
        <begin position="17"/>
        <end position="238"/>
    </location>
</feature>
<evidence type="ECO:0000256" key="4">
    <source>
        <dbReference type="ARBA" id="ARBA00022840"/>
    </source>
</evidence>
<comment type="catalytic activity">
    <reaction evidence="6">
        <text>sulfate + ATP + H(+) = adenosine 5'-phosphosulfate + diphosphate</text>
        <dbReference type="Rhea" id="RHEA:18133"/>
        <dbReference type="ChEBI" id="CHEBI:15378"/>
        <dbReference type="ChEBI" id="CHEBI:16189"/>
        <dbReference type="ChEBI" id="CHEBI:30616"/>
        <dbReference type="ChEBI" id="CHEBI:33019"/>
        <dbReference type="ChEBI" id="CHEBI:58243"/>
        <dbReference type="EC" id="2.7.7.4"/>
    </reaction>
</comment>
<dbReference type="GO" id="GO:0005524">
    <property type="term" value="F:ATP binding"/>
    <property type="evidence" value="ECO:0007669"/>
    <property type="project" value="UniProtKB-KW"/>
</dbReference>
<keyword evidence="4 6" id="KW-0067">ATP-binding</keyword>
<dbReference type="InterPro" id="IPR027417">
    <property type="entry name" value="P-loop_NTPase"/>
</dbReference>
<dbReference type="FunFam" id="3.40.50.300:FF:000119">
    <property type="entry name" value="Sulfate adenylyltransferase subunit 1"/>
    <property type="match status" value="1"/>
</dbReference>
<comment type="subunit">
    <text evidence="6">Heterodimer composed of CysD, the smaller subunit, and CysN.</text>
</comment>
<accession>A0AA86MCE4</accession>
<dbReference type="NCBIfam" id="TIGR02034">
    <property type="entry name" value="CysN"/>
    <property type="match status" value="1"/>
</dbReference>
<evidence type="ECO:0000256" key="2">
    <source>
        <dbReference type="ARBA" id="ARBA00022695"/>
    </source>
</evidence>
<feature type="binding site" evidence="6">
    <location>
        <begin position="105"/>
        <end position="109"/>
    </location>
    <ligand>
        <name>GTP</name>
        <dbReference type="ChEBI" id="CHEBI:37565"/>
    </ligand>
</feature>
<dbReference type="InterPro" id="IPR059117">
    <property type="entry name" value="APS_kinase_dom"/>
</dbReference>
<dbReference type="EMBL" id="AP028947">
    <property type="protein sequence ID" value="BET24761.1"/>
    <property type="molecule type" value="Genomic_DNA"/>
</dbReference>
<dbReference type="GO" id="GO:0004781">
    <property type="term" value="F:sulfate adenylyltransferase (ATP) activity"/>
    <property type="evidence" value="ECO:0007669"/>
    <property type="project" value="UniProtKB-UniRule"/>
</dbReference>
<gene>
    <name evidence="6 8" type="primary">cysN</name>
    <name evidence="8" type="ORF">RGQ30_02620</name>
</gene>
<evidence type="ECO:0000313" key="9">
    <source>
        <dbReference type="Proteomes" id="UP001329151"/>
    </source>
</evidence>
<organism evidence="8 9">
    <name type="scientific">Limnobacter thiooxidans</name>
    <dbReference type="NCBI Taxonomy" id="131080"/>
    <lineage>
        <taxon>Bacteria</taxon>
        <taxon>Pseudomonadati</taxon>
        <taxon>Pseudomonadota</taxon>
        <taxon>Betaproteobacteria</taxon>
        <taxon>Burkholderiales</taxon>
        <taxon>Burkholderiaceae</taxon>
        <taxon>Limnobacter</taxon>
    </lineage>
</organism>
<evidence type="ECO:0000256" key="3">
    <source>
        <dbReference type="ARBA" id="ARBA00022741"/>
    </source>
</evidence>
<dbReference type="Proteomes" id="UP001329151">
    <property type="component" value="Chromosome"/>
</dbReference>
<dbReference type="RefSeq" id="WP_130558700.1">
    <property type="nucleotide sequence ID" value="NZ_AP028947.1"/>
</dbReference>
<dbReference type="PANTHER" id="PTHR23115">
    <property type="entry name" value="TRANSLATION FACTOR"/>
    <property type="match status" value="1"/>
</dbReference>
<dbReference type="InterPro" id="IPR000795">
    <property type="entry name" value="T_Tr_GTP-bd_dom"/>
</dbReference>
<dbReference type="InterPro" id="IPR050100">
    <property type="entry name" value="TRAFAC_GTPase_members"/>
</dbReference>
<dbReference type="InterPro" id="IPR041757">
    <property type="entry name" value="CysN_GTP-bd"/>
</dbReference>
<evidence type="ECO:0000313" key="8">
    <source>
        <dbReference type="EMBL" id="BET24761.1"/>
    </source>
</evidence>
<evidence type="ECO:0000256" key="5">
    <source>
        <dbReference type="ARBA" id="ARBA00023134"/>
    </source>
</evidence>
<sequence>MNAAEKVQAYLDQQQSLDTLRFITCGSVDDGKSTLIGRMLWESQQLFEDQVAALRNESKRYGTQGDNIDFALLVDGLSAEREQGITIDVAYRYFQTDARKFIVADTPGHEQYTRNMVTGASTAHLAVLLIDARRGVLTQTRRHAFLTQLVGIRHLVLAVNKMDLVDFKEEVYDQIVADFGEYAKALSIESVQAIPLSAIGGDNLRERSKNTTWYHGPTLMGYLETVDVLGKINEPVPEQFAMPIQWVNRPNLDFRGFAGLVASGSVTPGMPIEVAGKNTQSSVSSIVQFEGDWAQARAGDSITLTLGDEVDVSRGDVLCHPALGLKAADQFCASLVWMDPEQGLPAKNYLIQLHTQQLGCTITKIKHKVNVNTLAHEAAEHLETNDIAEVNIHLDRKVVALPFAENKQLGSFILVDRYSNRTVGAGVIHFALKRNEMIHATQAGVTVEDRAKLHGHKGHTVWFVGPAESNKTELAARFELMLHHERISTMLITGSKVRSDMSMDLGFKDSDKAEHVRRMVSLAKLLMEAGCVAVAATVTKPDLLGEESFTVIDFADHENPDAALDDLLIQIKSRIEF</sequence>
<dbReference type="HAMAP" id="MF_00062">
    <property type="entry name" value="Sulf_adenylyltr_sub1"/>
    <property type="match status" value="1"/>
</dbReference>
<proteinExistence type="inferred from homology"/>
<keyword evidence="3 6" id="KW-0547">Nucleotide-binding</keyword>
<feature type="binding site" evidence="6">
    <location>
        <begin position="160"/>
        <end position="163"/>
    </location>
    <ligand>
        <name>GTP</name>
        <dbReference type="ChEBI" id="CHEBI:37565"/>
    </ligand>
</feature>
<keyword evidence="5 6" id="KW-0342">GTP-binding</keyword>
<dbReference type="CDD" id="cd04166">
    <property type="entry name" value="CysN_ATPS"/>
    <property type="match status" value="1"/>
</dbReference>
<dbReference type="NCBIfam" id="NF004035">
    <property type="entry name" value="PRK05506.1"/>
    <property type="match status" value="1"/>
</dbReference>
<dbReference type="EC" id="2.7.7.4" evidence="6"/>
<evidence type="ECO:0000259" key="7">
    <source>
        <dbReference type="PROSITE" id="PS51722"/>
    </source>
</evidence>
<comment type="pathway">
    <text evidence="6">Sulfur metabolism; hydrogen sulfide biosynthesis; sulfite from sulfate: step 1/3.</text>
</comment>
<dbReference type="SUPFAM" id="SSF52540">
    <property type="entry name" value="P-loop containing nucleoside triphosphate hydrolases"/>
    <property type="match status" value="2"/>
</dbReference>
<dbReference type="KEGG" id="lto:RGQ30_02620"/>
<dbReference type="Pfam" id="PF00009">
    <property type="entry name" value="GTP_EFTU"/>
    <property type="match status" value="1"/>
</dbReference>
<dbReference type="AlphaFoldDB" id="A0AA86MCE4"/>
<protein>
    <recommendedName>
        <fullName evidence="6">Sulfate adenylyltransferase subunit 1</fullName>
        <ecNumber evidence="6">2.7.7.4</ecNumber>
    </recommendedName>
    <alternativeName>
        <fullName evidence="6">ATP-sulfurylase large subunit</fullName>
    </alternativeName>
    <alternativeName>
        <fullName evidence="6">Sulfate adenylate transferase</fullName>
        <shortName evidence="6">SAT</shortName>
    </alternativeName>
</protein>
<dbReference type="CDD" id="cd03695">
    <property type="entry name" value="CysN_NodQ_II"/>
    <property type="match status" value="1"/>
</dbReference>
<evidence type="ECO:0000256" key="6">
    <source>
        <dbReference type="HAMAP-Rule" id="MF_00062"/>
    </source>
</evidence>
<keyword evidence="2 6" id="KW-0548">Nucleotidyltransferase</keyword>
<feature type="binding site" evidence="6">
    <location>
        <begin position="26"/>
        <end position="33"/>
    </location>
    <ligand>
        <name>GTP</name>
        <dbReference type="ChEBI" id="CHEBI:37565"/>
    </ligand>
</feature>
<comment type="function">
    <text evidence="6">With CysD forms the ATP sulfurylase (ATPS) that catalyzes the adenylation of sulfate producing adenosine 5'-phosphosulfate (APS) and diphosphate, the first enzymatic step in sulfur assimilation pathway. APS synthesis involves the formation of a high-energy phosphoric-sulfuric acid anhydride bond driven by GTP hydrolysis by CysN coupled to ATP hydrolysis by CysD.</text>
</comment>
<dbReference type="PROSITE" id="PS51722">
    <property type="entry name" value="G_TR_2"/>
    <property type="match status" value="1"/>
</dbReference>
<dbReference type="Gene3D" id="2.40.30.10">
    <property type="entry name" value="Translation factors"/>
    <property type="match status" value="2"/>
</dbReference>
<evidence type="ECO:0000256" key="1">
    <source>
        <dbReference type="ARBA" id="ARBA00022679"/>
    </source>
</evidence>
<keyword evidence="9" id="KW-1185">Reference proteome</keyword>
<dbReference type="InterPro" id="IPR009000">
    <property type="entry name" value="Transl_B-barrel_sf"/>
</dbReference>
<dbReference type="InterPro" id="IPR044139">
    <property type="entry name" value="CysN_NoDQ_III"/>
</dbReference>
<name>A0AA86MCE4_9BURK</name>
<dbReference type="Pfam" id="PF01583">
    <property type="entry name" value="APS_kinase"/>
    <property type="match status" value="1"/>
</dbReference>
<dbReference type="Pfam" id="PF22594">
    <property type="entry name" value="GTP-eEF1A_C"/>
    <property type="match status" value="1"/>
</dbReference>
<dbReference type="InterPro" id="IPR031157">
    <property type="entry name" value="G_TR_CS"/>
</dbReference>
<dbReference type="PRINTS" id="PR00315">
    <property type="entry name" value="ELONGATNFCT"/>
</dbReference>
<keyword evidence="1 6" id="KW-0808">Transferase</keyword>
<dbReference type="Gene3D" id="3.40.50.300">
    <property type="entry name" value="P-loop containing nucleotide triphosphate hydrolases"/>
    <property type="match status" value="2"/>
</dbReference>
<dbReference type="GO" id="GO:0000103">
    <property type="term" value="P:sulfate assimilation"/>
    <property type="evidence" value="ECO:0007669"/>
    <property type="project" value="UniProtKB-UniRule"/>
</dbReference>
<dbReference type="GO" id="GO:0070814">
    <property type="term" value="P:hydrogen sulfide biosynthetic process"/>
    <property type="evidence" value="ECO:0007669"/>
    <property type="project" value="UniProtKB-UniRule"/>
</dbReference>
<comment type="similarity">
    <text evidence="6">Belongs to the TRAFAC class translation factor GTPase superfamily. Classic translation factor GTPase family. CysN/NodQ subfamily.</text>
</comment>
<dbReference type="CDD" id="cd04095">
    <property type="entry name" value="CysN_NoDQ_III"/>
    <property type="match status" value="1"/>
</dbReference>
<dbReference type="GO" id="GO:0005525">
    <property type="term" value="F:GTP binding"/>
    <property type="evidence" value="ECO:0007669"/>
    <property type="project" value="UniProtKB-UniRule"/>
</dbReference>
<dbReference type="GO" id="GO:0003924">
    <property type="term" value="F:GTPase activity"/>
    <property type="evidence" value="ECO:0007669"/>
    <property type="project" value="InterPro"/>
</dbReference>
<dbReference type="InterPro" id="IPR009001">
    <property type="entry name" value="Transl_elong_EF1A/Init_IF2_C"/>
</dbReference>
<dbReference type="SUPFAM" id="SSF50465">
    <property type="entry name" value="EF-Tu/eEF-1alpha/eIF2-gamma C-terminal domain"/>
    <property type="match status" value="1"/>
</dbReference>
<dbReference type="NCBIfam" id="NF003478">
    <property type="entry name" value="PRK05124.1"/>
    <property type="match status" value="1"/>
</dbReference>